<dbReference type="Proteomes" id="UP000250572">
    <property type="component" value="Unassembled WGS sequence"/>
</dbReference>
<dbReference type="AlphaFoldDB" id="A0A315VJL2"/>
<comment type="caution">
    <text evidence="1">The sequence shown here is derived from an EMBL/GenBank/DDBJ whole genome shotgun (WGS) entry which is preliminary data.</text>
</comment>
<organism evidence="1 2">
    <name type="scientific">Gambusia affinis</name>
    <name type="common">Western mosquitofish</name>
    <name type="synonym">Heterandria affinis</name>
    <dbReference type="NCBI Taxonomy" id="33528"/>
    <lineage>
        <taxon>Eukaryota</taxon>
        <taxon>Metazoa</taxon>
        <taxon>Chordata</taxon>
        <taxon>Craniata</taxon>
        <taxon>Vertebrata</taxon>
        <taxon>Euteleostomi</taxon>
        <taxon>Actinopterygii</taxon>
        <taxon>Neopterygii</taxon>
        <taxon>Teleostei</taxon>
        <taxon>Neoteleostei</taxon>
        <taxon>Acanthomorphata</taxon>
        <taxon>Ovalentaria</taxon>
        <taxon>Atherinomorphae</taxon>
        <taxon>Cyprinodontiformes</taxon>
        <taxon>Poeciliidae</taxon>
        <taxon>Poeciliinae</taxon>
        <taxon>Gambusia</taxon>
    </lineage>
</organism>
<protein>
    <submittedName>
        <fullName evidence="1">Uncharacterized protein</fullName>
    </submittedName>
</protein>
<gene>
    <name evidence="1" type="ORF">CCH79_00018603</name>
</gene>
<sequence>MVKRELSQKAKLSIPTYIPTLIYGHELWVITERTSVPPGGCTAHVEAAVGGQEATKIYEEVVEGGWEATMAHIAAAVSCREATWTHKEAAVSP</sequence>
<proteinExistence type="predicted"/>
<name>A0A315VJL2_GAMAF</name>
<accession>A0A315VJL2</accession>
<keyword evidence="2" id="KW-1185">Reference proteome</keyword>
<evidence type="ECO:0000313" key="2">
    <source>
        <dbReference type="Proteomes" id="UP000250572"/>
    </source>
</evidence>
<dbReference type="EMBL" id="NHOQ01001596">
    <property type="protein sequence ID" value="PWA23342.1"/>
    <property type="molecule type" value="Genomic_DNA"/>
</dbReference>
<evidence type="ECO:0000313" key="1">
    <source>
        <dbReference type="EMBL" id="PWA23342.1"/>
    </source>
</evidence>
<reference evidence="1 2" key="1">
    <citation type="journal article" date="2018" name="G3 (Bethesda)">
        <title>A High-Quality Reference Genome for the Invasive Mosquitofish Gambusia affinis Using a Chicago Library.</title>
        <authorList>
            <person name="Hoffberg S.L."/>
            <person name="Troendle N.J."/>
            <person name="Glenn T.C."/>
            <person name="Mahmud O."/>
            <person name="Louha S."/>
            <person name="Chalopin D."/>
            <person name="Bennetzen J.L."/>
            <person name="Mauricio R."/>
        </authorList>
    </citation>
    <scope>NUCLEOTIDE SEQUENCE [LARGE SCALE GENOMIC DNA]</scope>
    <source>
        <strain evidence="1">NE01/NJP1002.9</strain>
        <tissue evidence="1">Muscle</tissue>
    </source>
</reference>